<organism evidence="7 8">
    <name type="scientific">Mucor plumbeus</name>
    <dbReference type="NCBI Taxonomy" id="97098"/>
    <lineage>
        <taxon>Eukaryota</taxon>
        <taxon>Fungi</taxon>
        <taxon>Fungi incertae sedis</taxon>
        <taxon>Mucoromycota</taxon>
        <taxon>Mucoromycotina</taxon>
        <taxon>Mucoromycetes</taxon>
        <taxon>Mucorales</taxon>
        <taxon>Mucorineae</taxon>
        <taxon>Mucoraceae</taxon>
        <taxon>Mucor</taxon>
    </lineage>
</organism>
<evidence type="ECO:0000313" key="8">
    <source>
        <dbReference type="Proteomes" id="UP000650833"/>
    </source>
</evidence>
<keyword evidence="3" id="KW-0805">Transcription regulation</keyword>
<accession>A0A8H7VFF7</accession>
<evidence type="ECO:0000256" key="2">
    <source>
        <dbReference type="ARBA" id="ARBA00010239"/>
    </source>
</evidence>
<dbReference type="Pfam" id="PF04855">
    <property type="entry name" value="SNF5"/>
    <property type="match status" value="1"/>
</dbReference>
<gene>
    <name evidence="7" type="ORF">INT46_003073</name>
</gene>
<feature type="region of interest" description="Disordered" evidence="6">
    <location>
        <begin position="36"/>
        <end position="60"/>
    </location>
</feature>
<evidence type="ECO:0000313" key="7">
    <source>
        <dbReference type="EMBL" id="KAG2214523.1"/>
    </source>
</evidence>
<evidence type="ECO:0008006" key="9">
    <source>
        <dbReference type="Google" id="ProtNLM"/>
    </source>
</evidence>
<feature type="region of interest" description="Disordered" evidence="6">
    <location>
        <begin position="103"/>
        <end position="139"/>
    </location>
</feature>
<comment type="subcellular location">
    <subcellularLocation>
        <location evidence="1">Nucleus</location>
    </subcellularLocation>
</comment>
<evidence type="ECO:0000256" key="5">
    <source>
        <dbReference type="ARBA" id="ARBA00023242"/>
    </source>
</evidence>
<keyword evidence="8" id="KW-1185">Reference proteome</keyword>
<keyword evidence="5" id="KW-0539">Nucleus</keyword>
<dbReference type="InterPro" id="IPR006939">
    <property type="entry name" value="SNF5"/>
</dbReference>
<evidence type="ECO:0000256" key="6">
    <source>
        <dbReference type="SAM" id="MobiDB-lite"/>
    </source>
</evidence>
<reference evidence="7" key="1">
    <citation type="submission" date="2020-12" db="EMBL/GenBank/DDBJ databases">
        <title>Metabolic potential, ecology and presence of endohyphal bacteria is reflected in genomic diversity of Mucoromycotina.</title>
        <authorList>
            <person name="Muszewska A."/>
            <person name="Okrasinska A."/>
            <person name="Steczkiewicz K."/>
            <person name="Drgas O."/>
            <person name="Orlowska M."/>
            <person name="Perlinska-Lenart U."/>
            <person name="Aleksandrzak-Piekarczyk T."/>
            <person name="Szatraj K."/>
            <person name="Zielenkiewicz U."/>
            <person name="Pilsyk S."/>
            <person name="Malc E."/>
            <person name="Mieczkowski P."/>
            <person name="Kruszewska J.S."/>
            <person name="Biernat P."/>
            <person name="Pawlowska J."/>
        </authorList>
    </citation>
    <scope>NUCLEOTIDE SEQUENCE</scope>
    <source>
        <strain evidence="7">CBS 226.32</strain>
    </source>
</reference>
<name>A0A8H7VFF7_9FUNG</name>
<evidence type="ECO:0000256" key="4">
    <source>
        <dbReference type="ARBA" id="ARBA00023163"/>
    </source>
</evidence>
<dbReference type="Proteomes" id="UP000650833">
    <property type="component" value="Unassembled WGS sequence"/>
</dbReference>
<evidence type="ECO:0000256" key="3">
    <source>
        <dbReference type="ARBA" id="ARBA00023015"/>
    </source>
</evidence>
<dbReference type="AlphaFoldDB" id="A0A8H7VFF7"/>
<sequence length="410" mass="46807">MSNYPYPIDLNRQPIQIQPMPQQAQQIMPRPAVSLMPSTAPPVSQLQSQPLPPQSHHHQQMYATAAGPSPNIQGYFSSYSARIKQSQENALLLPMSYITGKKHRLGGDSDDDFEEMLEDSDDDDDSDNEDGNSGRKTRASAAAAAAAAAVEADAKSLAAMQEQQKKLPKIPHKKNLLYPQNANLLRMSEISEMLVPVRLDIDMDEVKLRDVFLWNMNEQYLTPEMFAELLCEDLQLEYNKFIKPIAESIRAQVIDFEAIQEYELPNEGNSQVVEINLDLQIGKVNLRDKFEWDLNNIKTNAPEVFSKQLAAELGLGGEYVGIIAHGIRDQLFRHRKRIVEEFEGIDRRNPSNENVLENGYRKITDAAKWAPKLEVLSNDELEKLLIAQERNIRRLRRETRFKRNSRRSRN</sequence>
<dbReference type="GO" id="GO:0000228">
    <property type="term" value="C:nuclear chromosome"/>
    <property type="evidence" value="ECO:0007669"/>
    <property type="project" value="InterPro"/>
</dbReference>
<dbReference type="EMBL" id="JAEPRC010000024">
    <property type="protein sequence ID" value="KAG2214523.1"/>
    <property type="molecule type" value="Genomic_DNA"/>
</dbReference>
<comment type="similarity">
    <text evidence="2">Belongs to the SNF5 family.</text>
</comment>
<proteinExistence type="inferred from homology"/>
<protein>
    <recommendedName>
        <fullName evidence="9">SNF5-domain-containing protein</fullName>
    </recommendedName>
</protein>
<comment type="caution">
    <text evidence="7">The sequence shown here is derived from an EMBL/GenBank/DDBJ whole genome shotgun (WGS) entry which is preliminary data.</text>
</comment>
<dbReference type="OrthoDB" id="10258327at2759"/>
<keyword evidence="4" id="KW-0804">Transcription</keyword>
<evidence type="ECO:0000256" key="1">
    <source>
        <dbReference type="ARBA" id="ARBA00004123"/>
    </source>
</evidence>
<dbReference type="GO" id="GO:0006338">
    <property type="term" value="P:chromatin remodeling"/>
    <property type="evidence" value="ECO:0007669"/>
    <property type="project" value="InterPro"/>
</dbReference>
<feature type="compositionally biased region" description="Acidic residues" evidence="6">
    <location>
        <begin position="108"/>
        <end position="130"/>
    </location>
</feature>
<dbReference type="PANTHER" id="PTHR10019">
    <property type="entry name" value="SNF5"/>
    <property type="match status" value="1"/>
</dbReference>